<evidence type="ECO:0000313" key="3">
    <source>
        <dbReference type="Proteomes" id="UP000005254"/>
    </source>
</evidence>
<dbReference type="Proteomes" id="UP000005254">
    <property type="component" value="Chromosome"/>
</dbReference>
<reference evidence="2 3" key="1">
    <citation type="journal article" date="2012" name="J. Bacteriol.">
        <title>Draft Genome Sequences of Four Axenic Mycoplasma genitalium Strains Isolated from Denmark, Japan, and Australia.</title>
        <authorList>
            <person name="McGowin C.L."/>
            <person name="Ma L."/>
            <person name="Jensen J.S."/>
            <person name="Mancuso M.M."/>
            <person name="Hamasuna R."/>
            <person name="Adegboye D."/>
            <person name="Martin D.H."/>
        </authorList>
    </citation>
    <scope>NUCLEOTIDE SEQUENCE [LARGE SCALE GENOMIC DNA]</scope>
    <source>
        <strain evidence="2 3">M6320</strain>
    </source>
</reference>
<evidence type="ECO:0000256" key="1">
    <source>
        <dbReference type="SAM" id="Phobius"/>
    </source>
</evidence>
<feature type="transmembrane region" description="Helical" evidence="1">
    <location>
        <begin position="121"/>
        <end position="139"/>
    </location>
</feature>
<dbReference type="AlphaFoldDB" id="A0ABC7ZIE2"/>
<accession>A0ABC7ZIE2</accession>
<evidence type="ECO:0000313" key="2">
    <source>
        <dbReference type="EMBL" id="AFQ03865.1"/>
    </source>
</evidence>
<proteinExistence type="predicted"/>
<feature type="transmembrane region" description="Helical" evidence="1">
    <location>
        <begin position="31"/>
        <end position="53"/>
    </location>
</feature>
<gene>
    <name evidence="2" type="ORF">CM1_00365</name>
</gene>
<dbReference type="KEGG" id="mgx:CM1_00365"/>
<keyword evidence="1" id="KW-0812">Transmembrane</keyword>
<keyword evidence="1" id="KW-1133">Transmembrane helix</keyword>
<name>A0ABC7ZIE2_MYCGT</name>
<feature type="transmembrane region" description="Helical" evidence="1">
    <location>
        <begin position="83"/>
        <end position="109"/>
    </location>
</feature>
<dbReference type="RefSeq" id="WP_014894372.1">
    <property type="nucleotide sequence ID" value="NC_018497.1"/>
</dbReference>
<organism evidence="2 3">
    <name type="scientific">Mycoplasmoides genitalium M6320</name>
    <dbReference type="NCBI Taxonomy" id="662945"/>
    <lineage>
        <taxon>Bacteria</taxon>
        <taxon>Bacillati</taxon>
        <taxon>Mycoplasmatota</taxon>
        <taxon>Mycoplasmoidales</taxon>
        <taxon>Mycoplasmoidaceae</taxon>
        <taxon>Mycoplasmoides</taxon>
    </lineage>
</organism>
<dbReference type="EMBL" id="CP003772">
    <property type="protein sequence ID" value="AFQ03865.1"/>
    <property type="molecule type" value="Genomic_DNA"/>
</dbReference>
<keyword evidence="1" id="KW-0472">Membrane</keyword>
<protein>
    <submittedName>
        <fullName evidence="2">Uncharacterized protein</fullName>
    </submittedName>
</protein>
<sequence>MQKELNISNDKKTCLNEIETSKVKFLTTTLILLWSILITLLVVVSVLAFNFILLGSTKQGLPNTNEIETLKSSLALKLSQNGVILSIALLAFFSWMAIVGIHSFLVGILANHQTLKISKKYVILGSIFPIMALTNTLVIRKN</sequence>